<protein>
    <recommendedName>
        <fullName evidence="3">Cupin domain-containing protein</fullName>
    </recommendedName>
</protein>
<proteinExistence type="predicted"/>
<dbReference type="SUPFAM" id="SSF51182">
    <property type="entry name" value="RmlC-like cupins"/>
    <property type="match status" value="1"/>
</dbReference>
<sequence>MAETVACVRLYSDDAGESHFEDIEFEMSSIQYAPPAPALGISDPIATSQCFWFRFPQDWSDTAHPSPRRQLFILLEGQVEGWTSQGETRVFGPGDRLLMEDTTGKGHGARPLDGEAVAIVVALSED</sequence>
<evidence type="ECO:0000313" key="1">
    <source>
        <dbReference type="EMBL" id="SMP29587.1"/>
    </source>
</evidence>
<accession>A0ABY1PBN4</accession>
<organism evidence="1 2">
    <name type="scientific">Shimia sagamensis</name>
    <dbReference type="NCBI Taxonomy" id="1566352"/>
    <lineage>
        <taxon>Bacteria</taxon>
        <taxon>Pseudomonadati</taxon>
        <taxon>Pseudomonadota</taxon>
        <taxon>Alphaproteobacteria</taxon>
        <taxon>Rhodobacterales</taxon>
        <taxon>Roseobacteraceae</taxon>
    </lineage>
</organism>
<reference evidence="1 2" key="1">
    <citation type="submission" date="2017-05" db="EMBL/GenBank/DDBJ databases">
        <authorList>
            <person name="Varghese N."/>
            <person name="Submissions S."/>
        </authorList>
    </citation>
    <scope>NUCLEOTIDE SEQUENCE [LARGE SCALE GENOMIC DNA]</scope>
    <source>
        <strain evidence="1 2">DSM 29734</strain>
    </source>
</reference>
<dbReference type="InterPro" id="IPR011051">
    <property type="entry name" value="RmlC_Cupin_sf"/>
</dbReference>
<name>A0ABY1PBN4_9RHOB</name>
<keyword evidence="2" id="KW-1185">Reference proteome</keyword>
<dbReference type="EMBL" id="FXTY01000006">
    <property type="protein sequence ID" value="SMP29587.1"/>
    <property type="molecule type" value="Genomic_DNA"/>
</dbReference>
<dbReference type="InterPro" id="IPR014710">
    <property type="entry name" value="RmlC-like_jellyroll"/>
</dbReference>
<evidence type="ECO:0000313" key="2">
    <source>
        <dbReference type="Proteomes" id="UP001157961"/>
    </source>
</evidence>
<comment type="caution">
    <text evidence="1">The sequence shown here is derived from an EMBL/GenBank/DDBJ whole genome shotgun (WGS) entry which is preliminary data.</text>
</comment>
<evidence type="ECO:0008006" key="3">
    <source>
        <dbReference type="Google" id="ProtNLM"/>
    </source>
</evidence>
<gene>
    <name evidence="1" type="ORF">SAMN06265373_106252</name>
</gene>
<dbReference type="Proteomes" id="UP001157961">
    <property type="component" value="Unassembled WGS sequence"/>
</dbReference>
<dbReference type="RefSeq" id="WP_283427091.1">
    <property type="nucleotide sequence ID" value="NZ_FXTY01000006.1"/>
</dbReference>
<dbReference type="Gene3D" id="2.60.120.10">
    <property type="entry name" value="Jelly Rolls"/>
    <property type="match status" value="1"/>
</dbReference>